<evidence type="ECO:0000313" key="6">
    <source>
        <dbReference type="EMBL" id="SVD43347.1"/>
    </source>
</evidence>
<dbReference type="Gene3D" id="1.20.1540.10">
    <property type="entry name" value="Rhomboid-like"/>
    <property type="match status" value="1"/>
</dbReference>
<evidence type="ECO:0000256" key="1">
    <source>
        <dbReference type="ARBA" id="ARBA00004141"/>
    </source>
</evidence>
<feature type="non-terminal residue" evidence="6">
    <location>
        <position position="85"/>
    </location>
</feature>
<dbReference type="AlphaFoldDB" id="A0A382VAA9"/>
<dbReference type="EMBL" id="UINC01150355">
    <property type="protein sequence ID" value="SVD43347.1"/>
    <property type="molecule type" value="Genomic_DNA"/>
</dbReference>
<keyword evidence="4 5" id="KW-0472">Membrane</keyword>
<evidence type="ECO:0000256" key="4">
    <source>
        <dbReference type="ARBA" id="ARBA00023136"/>
    </source>
</evidence>
<gene>
    <name evidence="6" type="ORF">METZ01_LOCUS396201</name>
</gene>
<organism evidence="6">
    <name type="scientific">marine metagenome</name>
    <dbReference type="NCBI Taxonomy" id="408172"/>
    <lineage>
        <taxon>unclassified sequences</taxon>
        <taxon>metagenomes</taxon>
        <taxon>ecological metagenomes</taxon>
    </lineage>
</organism>
<proteinExistence type="predicted"/>
<sequence length="85" mass="9584">MIPLKDENPTKNFPHITIFLIISNTLIFLYQTSQPITSIAIFESYGLIPAHLTKSPISAYPTIYSSMFIHSGLGHLSGNMLYLWI</sequence>
<evidence type="ECO:0000256" key="5">
    <source>
        <dbReference type="SAM" id="Phobius"/>
    </source>
</evidence>
<feature type="transmembrane region" description="Helical" evidence="5">
    <location>
        <begin position="12"/>
        <end position="30"/>
    </location>
</feature>
<evidence type="ECO:0000256" key="2">
    <source>
        <dbReference type="ARBA" id="ARBA00022692"/>
    </source>
</evidence>
<name>A0A382VAA9_9ZZZZ</name>
<dbReference type="InterPro" id="IPR035952">
    <property type="entry name" value="Rhomboid-like_sf"/>
</dbReference>
<keyword evidence="3 5" id="KW-1133">Transmembrane helix</keyword>
<evidence type="ECO:0008006" key="7">
    <source>
        <dbReference type="Google" id="ProtNLM"/>
    </source>
</evidence>
<dbReference type="SUPFAM" id="SSF144091">
    <property type="entry name" value="Rhomboid-like"/>
    <property type="match status" value="1"/>
</dbReference>
<evidence type="ECO:0000256" key="3">
    <source>
        <dbReference type="ARBA" id="ARBA00022989"/>
    </source>
</evidence>
<reference evidence="6" key="1">
    <citation type="submission" date="2018-05" db="EMBL/GenBank/DDBJ databases">
        <authorList>
            <person name="Lanie J.A."/>
            <person name="Ng W.-L."/>
            <person name="Kazmierczak K.M."/>
            <person name="Andrzejewski T.M."/>
            <person name="Davidsen T.M."/>
            <person name="Wayne K.J."/>
            <person name="Tettelin H."/>
            <person name="Glass J.I."/>
            <person name="Rusch D."/>
            <person name="Podicherti R."/>
            <person name="Tsui H.-C.T."/>
            <person name="Winkler M.E."/>
        </authorList>
    </citation>
    <scope>NUCLEOTIDE SEQUENCE</scope>
</reference>
<comment type="subcellular location">
    <subcellularLocation>
        <location evidence="1">Membrane</location>
        <topology evidence="1">Multi-pass membrane protein</topology>
    </subcellularLocation>
</comment>
<keyword evidence="2 5" id="KW-0812">Transmembrane</keyword>
<dbReference type="GO" id="GO:0016020">
    <property type="term" value="C:membrane"/>
    <property type="evidence" value="ECO:0007669"/>
    <property type="project" value="UniProtKB-SubCell"/>
</dbReference>
<accession>A0A382VAA9</accession>
<protein>
    <recommendedName>
        <fullName evidence="7">Peptidase S54 rhomboid domain-containing protein</fullName>
    </recommendedName>
</protein>